<dbReference type="Gene3D" id="1.20.1250.20">
    <property type="entry name" value="MFS general substrate transporter like domains"/>
    <property type="match status" value="1"/>
</dbReference>
<reference evidence="8 9" key="1">
    <citation type="submission" date="2018-01" db="EMBL/GenBank/DDBJ databases">
        <title>Whole genome analyses suggest that Burkholderia sensu lato contains two further novel genera in the rhizoxinica-symbiotica group Mycetohabitans gen. nov., and Trinickia gen. nov.: implications for the evolution of diazotrophy and nodulation in the Burkholderiaceae.</title>
        <authorList>
            <person name="Estrada-de los Santos P."/>
            <person name="Palmer M."/>
            <person name="Chavez-Ramirez B."/>
            <person name="Beukes C."/>
            <person name="Steenkamp E.T."/>
            <person name="Hirsch A.M."/>
            <person name="Manyaka P."/>
            <person name="Maluk M."/>
            <person name="Lafos M."/>
            <person name="Crook M."/>
            <person name="Gross E."/>
            <person name="Simon M.F."/>
            <person name="Bueno dos Reis Junior F."/>
            <person name="Poole P.S."/>
            <person name="Venter S.N."/>
            <person name="James E.K."/>
        </authorList>
    </citation>
    <scope>NUCLEOTIDE SEQUENCE [LARGE SCALE GENOMIC DNA]</scope>
    <source>
        <strain evidence="8 9">GIMN1.004</strain>
    </source>
</reference>
<gene>
    <name evidence="8" type="ORF">C0Z18_26815</name>
</gene>
<dbReference type="SUPFAM" id="SSF103473">
    <property type="entry name" value="MFS general substrate transporter"/>
    <property type="match status" value="1"/>
</dbReference>
<dbReference type="InterPro" id="IPR011701">
    <property type="entry name" value="MFS"/>
</dbReference>
<evidence type="ECO:0000313" key="9">
    <source>
        <dbReference type="Proteomes" id="UP000235616"/>
    </source>
</evidence>
<dbReference type="EMBL" id="PNYA01000031">
    <property type="protein sequence ID" value="PMS15456.1"/>
    <property type="molecule type" value="Genomic_DNA"/>
</dbReference>
<dbReference type="GO" id="GO:0022857">
    <property type="term" value="F:transmembrane transporter activity"/>
    <property type="evidence" value="ECO:0007669"/>
    <property type="project" value="InterPro"/>
</dbReference>
<keyword evidence="4 6" id="KW-1133">Transmembrane helix</keyword>
<evidence type="ECO:0000256" key="5">
    <source>
        <dbReference type="ARBA" id="ARBA00023136"/>
    </source>
</evidence>
<feature type="transmembrane region" description="Helical" evidence="6">
    <location>
        <begin position="195"/>
        <end position="216"/>
    </location>
</feature>
<evidence type="ECO:0000256" key="4">
    <source>
        <dbReference type="ARBA" id="ARBA00022989"/>
    </source>
</evidence>
<feature type="transmembrane region" description="Helical" evidence="6">
    <location>
        <begin position="282"/>
        <end position="303"/>
    </location>
</feature>
<keyword evidence="2" id="KW-0813">Transport</keyword>
<feature type="transmembrane region" description="Helical" evidence="6">
    <location>
        <begin position="119"/>
        <end position="141"/>
    </location>
</feature>
<dbReference type="RefSeq" id="WP_102648472.1">
    <property type="nucleotide sequence ID" value="NZ_PNYA01000031.1"/>
</dbReference>
<dbReference type="Proteomes" id="UP000235616">
    <property type="component" value="Unassembled WGS sequence"/>
</dbReference>
<feature type="transmembrane region" description="Helical" evidence="6">
    <location>
        <begin position="65"/>
        <end position="82"/>
    </location>
</feature>
<evidence type="ECO:0000313" key="8">
    <source>
        <dbReference type="EMBL" id="PMS15456.1"/>
    </source>
</evidence>
<organism evidence="8 9">
    <name type="scientific">Trinickia dabaoshanensis</name>
    <dbReference type="NCBI Taxonomy" id="564714"/>
    <lineage>
        <taxon>Bacteria</taxon>
        <taxon>Pseudomonadati</taxon>
        <taxon>Pseudomonadota</taxon>
        <taxon>Betaproteobacteria</taxon>
        <taxon>Burkholderiales</taxon>
        <taxon>Burkholderiaceae</taxon>
        <taxon>Trinickia</taxon>
    </lineage>
</organism>
<keyword evidence="3 6" id="KW-0812">Transmembrane</keyword>
<evidence type="ECO:0000256" key="3">
    <source>
        <dbReference type="ARBA" id="ARBA00022692"/>
    </source>
</evidence>
<feature type="transmembrane region" description="Helical" evidence="6">
    <location>
        <begin position="26"/>
        <end position="45"/>
    </location>
</feature>
<dbReference type="PROSITE" id="PS50850">
    <property type="entry name" value="MFS"/>
    <property type="match status" value="1"/>
</dbReference>
<keyword evidence="5 6" id="KW-0472">Membrane</keyword>
<dbReference type="PANTHER" id="PTHR23505:SF79">
    <property type="entry name" value="PROTEIN SPINSTER"/>
    <property type="match status" value="1"/>
</dbReference>
<feature type="transmembrane region" description="Helical" evidence="6">
    <location>
        <begin position="342"/>
        <end position="365"/>
    </location>
</feature>
<dbReference type="InterPro" id="IPR044770">
    <property type="entry name" value="MFS_spinster-like"/>
</dbReference>
<comment type="subcellular location">
    <subcellularLocation>
        <location evidence="1">Membrane</location>
        <topology evidence="1">Multi-pass membrane protein</topology>
    </subcellularLocation>
</comment>
<keyword evidence="9" id="KW-1185">Reference proteome</keyword>
<protein>
    <submittedName>
        <fullName evidence="8">MFS transporter</fullName>
    </submittedName>
</protein>
<name>A0A2N7VE68_9BURK</name>
<evidence type="ECO:0000259" key="7">
    <source>
        <dbReference type="PROSITE" id="PS50850"/>
    </source>
</evidence>
<dbReference type="AlphaFoldDB" id="A0A2N7VE68"/>
<dbReference type="GO" id="GO:0016020">
    <property type="term" value="C:membrane"/>
    <property type="evidence" value="ECO:0007669"/>
    <property type="project" value="UniProtKB-SubCell"/>
</dbReference>
<feature type="transmembrane region" description="Helical" evidence="6">
    <location>
        <begin position="94"/>
        <end position="113"/>
    </location>
</feature>
<feature type="domain" description="Major facilitator superfamily (MFS) profile" evidence="7">
    <location>
        <begin position="27"/>
        <end position="434"/>
    </location>
</feature>
<dbReference type="CDD" id="cd17328">
    <property type="entry name" value="MFS_spinster_like"/>
    <property type="match status" value="1"/>
</dbReference>
<sequence length="449" mass="47401">MQAYKQTLETEVSGAEGYPSAGQASYLLAMLIIAGILSYVDRQILSLLVQPVRADLNISDTQISVLHGFAFVISYSLLGIPLGRYADVANRRDMIIVGILWWSAATVACGFAGSFAELFAARVVVGIGEAALAPASVSMLCDSFRERRRGTALGVYNTSIFLGIGASIVIGGIVLGLMRNAENVTLPFFGTIRTWQAAFVFVGLPGFVIAGLLATVREPRRHVKASKAPPFIETIRHFKNHRRVMTCQIAGFAMIALAAYGMGSWMPAFFIRVHHWTATHAAIAYGLAVTIGGTLGVLTGGVVGDKWGNKGRADARLILAAGAALCWTPSVLFAVFTEHGNLGIVALAGANFFSSVAIGQGITAMQDVVPDWMRGQAMAIFMLTINLLGPGVGPTAIALVTQHIFDNEAAVGRAIAIVTIPAALVGAGLILSARGGYRALTASLRRVPD</sequence>
<feature type="transmembrane region" description="Helical" evidence="6">
    <location>
        <begin position="315"/>
        <end position="336"/>
    </location>
</feature>
<dbReference type="Pfam" id="PF07690">
    <property type="entry name" value="MFS_1"/>
    <property type="match status" value="1"/>
</dbReference>
<proteinExistence type="predicted"/>
<feature type="transmembrane region" description="Helical" evidence="6">
    <location>
        <begin position="411"/>
        <end position="431"/>
    </location>
</feature>
<evidence type="ECO:0000256" key="1">
    <source>
        <dbReference type="ARBA" id="ARBA00004141"/>
    </source>
</evidence>
<comment type="caution">
    <text evidence="8">The sequence shown here is derived from an EMBL/GenBank/DDBJ whole genome shotgun (WGS) entry which is preliminary data.</text>
</comment>
<feature type="transmembrane region" description="Helical" evidence="6">
    <location>
        <begin position="249"/>
        <end position="270"/>
    </location>
</feature>
<dbReference type="OrthoDB" id="6057322at2"/>
<dbReference type="InterPro" id="IPR036259">
    <property type="entry name" value="MFS_trans_sf"/>
</dbReference>
<accession>A0A2N7VE68</accession>
<feature type="transmembrane region" description="Helical" evidence="6">
    <location>
        <begin position="377"/>
        <end position="405"/>
    </location>
</feature>
<evidence type="ECO:0000256" key="2">
    <source>
        <dbReference type="ARBA" id="ARBA00022448"/>
    </source>
</evidence>
<feature type="transmembrane region" description="Helical" evidence="6">
    <location>
        <begin position="153"/>
        <end position="175"/>
    </location>
</feature>
<evidence type="ECO:0000256" key="6">
    <source>
        <dbReference type="SAM" id="Phobius"/>
    </source>
</evidence>
<dbReference type="PANTHER" id="PTHR23505">
    <property type="entry name" value="SPINSTER"/>
    <property type="match status" value="1"/>
</dbReference>
<dbReference type="InterPro" id="IPR020846">
    <property type="entry name" value="MFS_dom"/>
</dbReference>